<feature type="domain" description="HAMP" evidence="14">
    <location>
        <begin position="182"/>
        <end position="247"/>
    </location>
</feature>
<dbReference type="Gene3D" id="6.10.340.10">
    <property type="match status" value="1"/>
</dbReference>
<keyword evidence="6 12" id="KW-0812">Transmembrane</keyword>
<dbReference type="EMBL" id="CP038799">
    <property type="protein sequence ID" value="QIV82763.1"/>
    <property type="molecule type" value="Genomic_DNA"/>
</dbReference>
<dbReference type="SUPFAM" id="SSF55874">
    <property type="entry name" value="ATPase domain of HSP90 chaperone/DNA topoisomerase II/histidine kinase"/>
    <property type="match status" value="1"/>
</dbReference>
<organism evidence="15 16">
    <name type="scientific">Mycolicibacterium frederiksbergense</name>
    <dbReference type="NCBI Taxonomy" id="117567"/>
    <lineage>
        <taxon>Bacteria</taxon>
        <taxon>Bacillati</taxon>
        <taxon>Actinomycetota</taxon>
        <taxon>Actinomycetes</taxon>
        <taxon>Mycobacteriales</taxon>
        <taxon>Mycobacteriaceae</taxon>
        <taxon>Mycolicibacterium</taxon>
    </lineage>
</organism>
<dbReference type="Proteomes" id="UP000501849">
    <property type="component" value="Chromosome"/>
</dbReference>
<feature type="transmembrane region" description="Helical" evidence="12">
    <location>
        <begin position="158"/>
        <end position="180"/>
    </location>
</feature>
<keyword evidence="5" id="KW-0808">Transferase</keyword>
<evidence type="ECO:0000256" key="5">
    <source>
        <dbReference type="ARBA" id="ARBA00022679"/>
    </source>
</evidence>
<keyword evidence="16" id="KW-1185">Reference proteome</keyword>
<dbReference type="SUPFAM" id="SSF47384">
    <property type="entry name" value="Homodimeric domain of signal transducing histidine kinase"/>
    <property type="match status" value="1"/>
</dbReference>
<evidence type="ECO:0000256" key="9">
    <source>
        <dbReference type="ARBA" id="ARBA00023012"/>
    </source>
</evidence>
<feature type="domain" description="Histidine kinase" evidence="13">
    <location>
        <begin position="255"/>
        <end position="467"/>
    </location>
</feature>
<comment type="catalytic activity">
    <reaction evidence="1">
        <text>ATP + protein L-histidine = ADP + protein N-phospho-L-histidine.</text>
        <dbReference type="EC" id="2.7.13.3"/>
    </reaction>
</comment>
<evidence type="ECO:0000259" key="13">
    <source>
        <dbReference type="PROSITE" id="PS50109"/>
    </source>
</evidence>
<evidence type="ECO:0000256" key="4">
    <source>
        <dbReference type="ARBA" id="ARBA00022553"/>
    </source>
</evidence>
<evidence type="ECO:0000256" key="8">
    <source>
        <dbReference type="ARBA" id="ARBA00022989"/>
    </source>
</evidence>
<proteinExistence type="predicted"/>
<dbReference type="PANTHER" id="PTHR45436:SF5">
    <property type="entry name" value="SENSOR HISTIDINE KINASE TRCS"/>
    <property type="match status" value="1"/>
</dbReference>
<keyword evidence="7 15" id="KW-0418">Kinase</keyword>
<evidence type="ECO:0000256" key="2">
    <source>
        <dbReference type="ARBA" id="ARBA00004236"/>
    </source>
</evidence>
<evidence type="ECO:0000256" key="6">
    <source>
        <dbReference type="ARBA" id="ARBA00022692"/>
    </source>
</evidence>
<dbReference type="InterPro" id="IPR050428">
    <property type="entry name" value="TCS_sensor_his_kinase"/>
</dbReference>
<dbReference type="EC" id="2.7.13.3" evidence="3"/>
<dbReference type="InterPro" id="IPR003594">
    <property type="entry name" value="HATPase_dom"/>
</dbReference>
<dbReference type="Pfam" id="PF00512">
    <property type="entry name" value="HisKA"/>
    <property type="match status" value="1"/>
</dbReference>
<evidence type="ECO:0000256" key="10">
    <source>
        <dbReference type="ARBA" id="ARBA00023136"/>
    </source>
</evidence>
<dbReference type="InterPro" id="IPR003661">
    <property type="entry name" value="HisK_dim/P_dom"/>
</dbReference>
<gene>
    <name evidence="15" type="ORF">EXE63_19140</name>
</gene>
<accession>A0A6H0S5I6</accession>
<dbReference type="InterPro" id="IPR004358">
    <property type="entry name" value="Sig_transdc_His_kin-like_C"/>
</dbReference>
<dbReference type="InterPro" id="IPR003660">
    <property type="entry name" value="HAMP_dom"/>
</dbReference>
<dbReference type="GO" id="GO:0005886">
    <property type="term" value="C:plasma membrane"/>
    <property type="evidence" value="ECO:0007669"/>
    <property type="project" value="UniProtKB-SubCell"/>
</dbReference>
<dbReference type="SMART" id="SM00388">
    <property type="entry name" value="HisKA"/>
    <property type="match status" value="1"/>
</dbReference>
<keyword evidence="8 12" id="KW-1133">Transmembrane helix</keyword>
<dbReference type="PROSITE" id="PS50109">
    <property type="entry name" value="HIS_KIN"/>
    <property type="match status" value="1"/>
</dbReference>
<evidence type="ECO:0000256" key="7">
    <source>
        <dbReference type="ARBA" id="ARBA00022777"/>
    </source>
</evidence>
<evidence type="ECO:0000256" key="3">
    <source>
        <dbReference type="ARBA" id="ARBA00012438"/>
    </source>
</evidence>
<keyword evidence="9" id="KW-0902">Two-component regulatory system</keyword>
<dbReference type="SMART" id="SM00304">
    <property type="entry name" value="HAMP"/>
    <property type="match status" value="1"/>
</dbReference>
<dbReference type="RefSeq" id="WP_168143220.1">
    <property type="nucleotide sequence ID" value="NZ_CP038799.1"/>
</dbReference>
<protein>
    <recommendedName>
        <fullName evidence="3">histidine kinase</fullName>
        <ecNumber evidence="3">2.7.13.3</ecNumber>
    </recommendedName>
</protein>
<evidence type="ECO:0000256" key="11">
    <source>
        <dbReference type="SAM" id="MobiDB-lite"/>
    </source>
</evidence>
<name>A0A6H0S5I6_9MYCO</name>
<comment type="subcellular location">
    <subcellularLocation>
        <location evidence="2">Cell membrane</location>
    </subcellularLocation>
</comment>
<evidence type="ECO:0000256" key="12">
    <source>
        <dbReference type="SAM" id="Phobius"/>
    </source>
</evidence>
<keyword evidence="4" id="KW-0597">Phosphoprotein</keyword>
<dbReference type="PANTHER" id="PTHR45436">
    <property type="entry name" value="SENSOR HISTIDINE KINASE YKOH"/>
    <property type="match status" value="1"/>
</dbReference>
<dbReference type="Pfam" id="PF02518">
    <property type="entry name" value="HATPase_c"/>
    <property type="match status" value="1"/>
</dbReference>
<dbReference type="PRINTS" id="PR00344">
    <property type="entry name" value="BCTRLSENSOR"/>
</dbReference>
<sequence>MWRRVLLVLVVYSTIVVVGLAVPLAVTLGRERMQRLNENRMAAASYFSDLAAREHDSRDLELQQVVDRYHSLYGEPVVIVGRDGAPRAAVGVDDISGEIADAVSEALRNQRSRVPDTVTPWSPRRLLVAVPVGTGTQVDGAVVLAASTAAAREEVMRVWALVAAGAVALLCIASAIAVALSRWTVRPVTDLADRAASLRRRVRDRTAADPGAGVDEPPPGRYAGPYEVRQLAAAFDAMARDVDAAADAQRRLVADSAHALRNPLAALRMRLDMLGMGLPQSSVAAHEKAIVEVDRLTSIVTDLLALATAESRPDADDAPVATDVGAAIIERVEFWSAALAEAGVTVVADVPAGLGAAIPARDLTGILDIALSNTAKYSGAGTRAEVVARRDGDEVILWVQDDGRGVSAQDLPLVTSRFFRAANTVGQGTGLGLAIARARTERAGGSLRVSAVPTGGLRVEARLPGVGRAQDSS</sequence>
<dbReference type="CDD" id="cd00082">
    <property type="entry name" value="HisKA"/>
    <property type="match status" value="1"/>
</dbReference>
<dbReference type="SMART" id="SM00387">
    <property type="entry name" value="HATPase_c"/>
    <property type="match status" value="1"/>
</dbReference>
<evidence type="ECO:0000313" key="16">
    <source>
        <dbReference type="Proteomes" id="UP000501849"/>
    </source>
</evidence>
<evidence type="ECO:0000256" key="1">
    <source>
        <dbReference type="ARBA" id="ARBA00000085"/>
    </source>
</evidence>
<evidence type="ECO:0000313" key="15">
    <source>
        <dbReference type="EMBL" id="QIV82763.1"/>
    </source>
</evidence>
<keyword evidence="10 12" id="KW-0472">Membrane</keyword>
<dbReference type="GO" id="GO:0000155">
    <property type="term" value="F:phosphorelay sensor kinase activity"/>
    <property type="evidence" value="ECO:0007669"/>
    <property type="project" value="InterPro"/>
</dbReference>
<dbReference type="InterPro" id="IPR036097">
    <property type="entry name" value="HisK_dim/P_sf"/>
</dbReference>
<dbReference type="Gene3D" id="1.10.287.130">
    <property type="match status" value="1"/>
</dbReference>
<dbReference type="AlphaFoldDB" id="A0A6H0S5I6"/>
<dbReference type="InterPro" id="IPR005467">
    <property type="entry name" value="His_kinase_dom"/>
</dbReference>
<feature type="transmembrane region" description="Helical" evidence="12">
    <location>
        <begin position="6"/>
        <end position="26"/>
    </location>
</feature>
<feature type="region of interest" description="Disordered" evidence="11">
    <location>
        <begin position="202"/>
        <end position="221"/>
    </location>
</feature>
<reference evidence="15 16" key="1">
    <citation type="submission" date="2019-04" db="EMBL/GenBank/DDBJ databases">
        <title>Draft, Whole-Genome Sequence of the Anthracene-degrading Mycobacterium frederiksbergense LB501T, Isolated from a Polycyclic Aromatic Hydrocarbon (PAH)-Contaminated Soil.</title>
        <authorList>
            <person name="Augelletti F."/>
        </authorList>
    </citation>
    <scope>NUCLEOTIDE SEQUENCE [LARGE SCALE GENOMIC DNA]</scope>
    <source>
        <strain evidence="15 16">LB 501T</strain>
    </source>
</reference>
<dbReference type="PROSITE" id="PS50885">
    <property type="entry name" value="HAMP"/>
    <property type="match status" value="1"/>
</dbReference>
<dbReference type="Gene3D" id="3.30.565.10">
    <property type="entry name" value="Histidine kinase-like ATPase, C-terminal domain"/>
    <property type="match status" value="1"/>
</dbReference>
<dbReference type="InterPro" id="IPR036890">
    <property type="entry name" value="HATPase_C_sf"/>
</dbReference>
<dbReference type="KEGG" id="mfre:EXE63_19140"/>
<evidence type="ECO:0000259" key="14">
    <source>
        <dbReference type="PROSITE" id="PS50885"/>
    </source>
</evidence>